<dbReference type="OrthoDB" id="9837461at2"/>
<keyword evidence="2" id="KW-0472">Membrane</keyword>
<evidence type="ECO:0000256" key="3">
    <source>
        <dbReference type="SAM" id="SignalP"/>
    </source>
</evidence>
<protein>
    <submittedName>
        <fullName evidence="4">Uncharacterized protein</fullName>
    </submittedName>
</protein>
<keyword evidence="2" id="KW-1133">Transmembrane helix</keyword>
<dbReference type="RefSeq" id="WP_146158327.1">
    <property type="nucleotide sequence ID" value="NZ_PVNL01000119.1"/>
</dbReference>
<name>A0A2S9Y4B0_9BACT</name>
<sequence length="282" mass="29132">MKKPLLALSLSVLAVFGWAHPIAHSAPPPASETSAEPLALGVDVSELPEAERGVGPVLLEQLRSIVEAGGIEITDDPGAATVLQIRVRLMEAGDRNYGIHFEFVEGDSVVPAAEWTDCVFCTEARMLQKLESKQDELYASIQAHQEASVDADTGEDSGAEGDGGHDDGGVEPLPKPIGPIGVAGAAASVVGLGVIVWGAVEVSRGRVYDHPAGAFKVRTGVDHAPRGYVLVGVGAAVASAGLVLLGVDVARRAKQRKRARSQALVVPLFSPTGLGLGVSGSF</sequence>
<gene>
    <name evidence="4" type="ORF">ENSA7_61320</name>
</gene>
<keyword evidence="3" id="KW-0732">Signal</keyword>
<accession>A0A2S9Y4B0</accession>
<evidence type="ECO:0000313" key="5">
    <source>
        <dbReference type="Proteomes" id="UP000238823"/>
    </source>
</evidence>
<proteinExistence type="predicted"/>
<keyword evidence="2" id="KW-0812">Transmembrane</keyword>
<feature type="region of interest" description="Disordered" evidence="1">
    <location>
        <begin position="145"/>
        <end position="174"/>
    </location>
</feature>
<dbReference type="EMBL" id="PVNL01000119">
    <property type="protein sequence ID" value="PRP99915.1"/>
    <property type="molecule type" value="Genomic_DNA"/>
</dbReference>
<feature type="transmembrane region" description="Helical" evidence="2">
    <location>
        <begin position="228"/>
        <end position="250"/>
    </location>
</feature>
<dbReference type="Proteomes" id="UP000238823">
    <property type="component" value="Unassembled WGS sequence"/>
</dbReference>
<evidence type="ECO:0000256" key="2">
    <source>
        <dbReference type="SAM" id="Phobius"/>
    </source>
</evidence>
<feature type="signal peptide" evidence="3">
    <location>
        <begin position="1"/>
        <end position="25"/>
    </location>
</feature>
<evidence type="ECO:0000313" key="4">
    <source>
        <dbReference type="EMBL" id="PRP99915.1"/>
    </source>
</evidence>
<feature type="chain" id="PRO_5015667819" evidence="3">
    <location>
        <begin position="26"/>
        <end position="282"/>
    </location>
</feature>
<comment type="caution">
    <text evidence="4">The sequence shown here is derived from an EMBL/GenBank/DDBJ whole genome shotgun (WGS) entry which is preliminary data.</text>
</comment>
<dbReference type="AlphaFoldDB" id="A0A2S9Y4B0"/>
<evidence type="ECO:0000256" key="1">
    <source>
        <dbReference type="SAM" id="MobiDB-lite"/>
    </source>
</evidence>
<reference evidence="4 5" key="1">
    <citation type="submission" date="2018-03" db="EMBL/GenBank/DDBJ databases">
        <title>Draft Genome Sequences of the Obligatory Marine Myxobacteria Enhygromyxa salina SWB007.</title>
        <authorList>
            <person name="Poehlein A."/>
            <person name="Moghaddam J.A."/>
            <person name="Harms H."/>
            <person name="Alanjari M."/>
            <person name="Koenig G.M."/>
            <person name="Daniel R."/>
            <person name="Schaeberle T.F."/>
        </authorList>
    </citation>
    <scope>NUCLEOTIDE SEQUENCE [LARGE SCALE GENOMIC DNA]</scope>
    <source>
        <strain evidence="4 5">SWB007</strain>
    </source>
</reference>
<organism evidence="4 5">
    <name type="scientific">Enhygromyxa salina</name>
    <dbReference type="NCBI Taxonomy" id="215803"/>
    <lineage>
        <taxon>Bacteria</taxon>
        <taxon>Pseudomonadati</taxon>
        <taxon>Myxococcota</taxon>
        <taxon>Polyangia</taxon>
        <taxon>Nannocystales</taxon>
        <taxon>Nannocystaceae</taxon>
        <taxon>Enhygromyxa</taxon>
    </lineage>
</organism>